<protein>
    <submittedName>
        <fullName evidence="1">Uncharacterized protein</fullName>
    </submittedName>
</protein>
<proteinExistence type="predicted"/>
<evidence type="ECO:0000313" key="1">
    <source>
        <dbReference type="EMBL" id="MFD2681482.1"/>
    </source>
</evidence>
<name>A0ABW5RSM8_9BACI</name>
<sequence length="103" mass="11568">MFIQGTGLKCILCVPGKHAPKSMKIVAQVFDGKEVSEYQFGPHVPLTKIWTQIPRLYMDSKFPPQKKVKGIDRGEVINITRRGEKHQAIKLPNGSILINEKAV</sequence>
<evidence type="ECO:0000313" key="2">
    <source>
        <dbReference type="Proteomes" id="UP001597506"/>
    </source>
</evidence>
<organism evidence="1 2">
    <name type="scientific">Bacillus seohaeanensis</name>
    <dbReference type="NCBI Taxonomy" id="284580"/>
    <lineage>
        <taxon>Bacteria</taxon>
        <taxon>Bacillati</taxon>
        <taxon>Bacillota</taxon>
        <taxon>Bacilli</taxon>
        <taxon>Bacillales</taxon>
        <taxon>Bacillaceae</taxon>
        <taxon>Bacillus</taxon>
    </lineage>
</organism>
<dbReference type="RefSeq" id="WP_377935734.1">
    <property type="nucleotide sequence ID" value="NZ_JBHUMF010000030.1"/>
</dbReference>
<keyword evidence="2" id="KW-1185">Reference proteome</keyword>
<dbReference type="EMBL" id="JBHUMF010000030">
    <property type="protein sequence ID" value="MFD2681482.1"/>
    <property type="molecule type" value="Genomic_DNA"/>
</dbReference>
<accession>A0ABW5RSM8</accession>
<dbReference type="Proteomes" id="UP001597506">
    <property type="component" value="Unassembled WGS sequence"/>
</dbReference>
<comment type="caution">
    <text evidence="1">The sequence shown here is derived from an EMBL/GenBank/DDBJ whole genome shotgun (WGS) entry which is preliminary data.</text>
</comment>
<gene>
    <name evidence="1" type="ORF">ACFSUL_12070</name>
</gene>
<reference evidence="2" key="1">
    <citation type="journal article" date="2019" name="Int. J. Syst. Evol. Microbiol.">
        <title>The Global Catalogue of Microorganisms (GCM) 10K type strain sequencing project: providing services to taxonomists for standard genome sequencing and annotation.</title>
        <authorList>
            <consortium name="The Broad Institute Genomics Platform"/>
            <consortium name="The Broad Institute Genome Sequencing Center for Infectious Disease"/>
            <person name="Wu L."/>
            <person name="Ma J."/>
        </authorList>
    </citation>
    <scope>NUCLEOTIDE SEQUENCE [LARGE SCALE GENOMIC DNA]</scope>
    <source>
        <strain evidence="2">KCTC 3913</strain>
    </source>
</reference>